<dbReference type="EC" id="2.7.11.1" evidence="1"/>
<dbReference type="GO" id="GO:0106310">
    <property type="term" value="F:protein serine kinase activity"/>
    <property type="evidence" value="ECO:0007669"/>
    <property type="project" value="RHEA"/>
</dbReference>
<name>A0A5C6AQX4_9BACT</name>
<evidence type="ECO:0000256" key="10">
    <source>
        <dbReference type="SAM" id="MobiDB-lite"/>
    </source>
</evidence>
<dbReference type="InterPro" id="IPR000719">
    <property type="entry name" value="Prot_kinase_dom"/>
</dbReference>
<keyword evidence="3 13" id="KW-0808">Transferase</keyword>
<dbReference type="PROSITE" id="PS00107">
    <property type="entry name" value="PROTEIN_KINASE_ATP"/>
    <property type="match status" value="1"/>
</dbReference>
<evidence type="ECO:0000256" key="2">
    <source>
        <dbReference type="ARBA" id="ARBA00022527"/>
    </source>
</evidence>
<dbReference type="AlphaFoldDB" id="A0A5C6AQX4"/>
<evidence type="ECO:0000313" key="13">
    <source>
        <dbReference type="EMBL" id="TWU02443.1"/>
    </source>
</evidence>
<evidence type="ECO:0000256" key="6">
    <source>
        <dbReference type="ARBA" id="ARBA00022840"/>
    </source>
</evidence>
<protein>
    <recommendedName>
        <fullName evidence="1">non-specific serine/threonine protein kinase</fullName>
        <ecNumber evidence="1">2.7.11.1</ecNumber>
    </recommendedName>
</protein>
<evidence type="ECO:0000256" key="11">
    <source>
        <dbReference type="SAM" id="Phobius"/>
    </source>
</evidence>
<dbReference type="PROSITE" id="PS50011">
    <property type="entry name" value="PROTEIN_KINASE_DOM"/>
    <property type="match status" value="1"/>
</dbReference>
<evidence type="ECO:0000256" key="7">
    <source>
        <dbReference type="ARBA" id="ARBA00047899"/>
    </source>
</evidence>
<evidence type="ECO:0000256" key="9">
    <source>
        <dbReference type="PROSITE-ProRule" id="PRU10141"/>
    </source>
</evidence>
<organism evidence="13 14">
    <name type="scientific">Stieleria varia</name>
    <dbReference type="NCBI Taxonomy" id="2528005"/>
    <lineage>
        <taxon>Bacteria</taxon>
        <taxon>Pseudomonadati</taxon>
        <taxon>Planctomycetota</taxon>
        <taxon>Planctomycetia</taxon>
        <taxon>Pirellulales</taxon>
        <taxon>Pirellulaceae</taxon>
        <taxon>Stieleria</taxon>
    </lineage>
</organism>
<dbReference type="Gene3D" id="3.30.200.20">
    <property type="entry name" value="Phosphorylase Kinase, domain 1"/>
    <property type="match status" value="1"/>
</dbReference>
<comment type="catalytic activity">
    <reaction evidence="8">
        <text>L-seryl-[protein] + ATP = O-phospho-L-seryl-[protein] + ADP + H(+)</text>
        <dbReference type="Rhea" id="RHEA:17989"/>
        <dbReference type="Rhea" id="RHEA-COMP:9863"/>
        <dbReference type="Rhea" id="RHEA-COMP:11604"/>
        <dbReference type="ChEBI" id="CHEBI:15378"/>
        <dbReference type="ChEBI" id="CHEBI:29999"/>
        <dbReference type="ChEBI" id="CHEBI:30616"/>
        <dbReference type="ChEBI" id="CHEBI:83421"/>
        <dbReference type="ChEBI" id="CHEBI:456216"/>
        <dbReference type="EC" id="2.7.11.1"/>
    </reaction>
</comment>
<evidence type="ECO:0000256" key="5">
    <source>
        <dbReference type="ARBA" id="ARBA00022777"/>
    </source>
</evidence>
<dbReference type="Gene3D" id="1.10.510.10">
    <property type="entry name" value="Transferase(Phosphotransferase) domain 1"/>
    <property type="match status" value="1"/>
</dbReference>
<sequence length="514" mass="56564">MTSANEPEPTTPIPISGARPGGSLVGTRLGGYQVLRQLGSGGMSEVYAARDLTLDRDVALKVLRSDLANDKSYIERFRREARAAARLNHSNIVQVYEVGNVDKTHYIAQELIEGRNLREHLQSVGQIDPAQAVEILLAVASALEVATEVGITHRDIKPENVMISQRGAIKVADFGLARLNMDSDTSNAGLTQAGFALGTPRYMSPEQVQGMPVDSRSDLYSLGVTMYHLLAGRPPFDSDDPMALAYAHLNETPKPLDRARGNDDVPEWLVAIVARLILKDPNKRFQSPTELLNTLRGDTQSVSYNVGTSSATVHLQRAAEEARKRERRKLARRATAVLAPLLALIAGIAISWPQGGDKVANMLRPAKVTRGETVERQFVIAVERDDEAGWLAVSEYFPPDENPVHREYATKASLQLAALYATQEDFAAADRILQRIHSDAQVDRRYRLVALAKHVGVLGKLSDPMRLAAVKREFVAMYQELESSNSPVIEWFRRVVPEEDRPVVDSVSLADPAT</sequence>
<evidence type="ECO:0000256" key="8">
    <source>
        <dbReference type="ARBA" id="ARBA00048679"/>
    </source>
</evidence>
<accession>A0A5C6AQX4</accession>
<dbReference type="SMART" id="SM00220">
    <property type="entry name" value="S_TKc"/>
    <property type="match status" value="1"/>
</dbReference>
<feature type="domain" description="Protein kinase" evidence="12">
    <location>
        <begin position="32"/>
        <end position="296"/>
    </location>
</feature>
<dbReference type="Proteomes" id="UP000320176">
    <property type="component" value="Unassembled WGS sequence"/>
</dbReference>
<feature type="binding site" evidence="9">
    <location>
        <position position="61"/>
    </location>
    <ligand>
        <name>ATP</name>
        <dbReference type="ChEBI" id="CHEBI:30616"/>
    </ligand>
</feature>
<keyword evidence="11" id="KW-0812">Transmembrane</keyword>
<dbReference type="GO" id="GO:0005524">
    <property type="term" value="F:ATP binding"/>
    <property type="evidence" value="ECO:0007669"/>
    <property type="project" value="UniProtKB-UniRule"/>
</dbReference>
<dbReference type="PROSITE" id="PS00108">
    <property type="entry name" value="PROTEIN_KINASE_ST"/>
    <property type="match status" value="1"/>
</dbReference>
<dbReference type="SUPFAM" id="SSF56112">
    <property type="entry name" value="Protein kinase-like (PK-like)"/>
    <property type="match status" value="1"/>
</dbReference>
<dbReference type="PANTHER" id="PTHR43289:SF6">
    <property type="entry name" value="SERINE_THREONINE-PROTEIN KINASE NEKL-3"/>
    <property type="match status" value="1"/>
</dbReference>
<dbReference type="InterPro" id="IPR017441">
    <property type="entry name" value="Protein_kinase_ATP_BS"/>
</dbReference>
<evidence type="ECO:0000256" key="4">
    <source>
        <dbReference type="ARBA" id="ARBA00022741"/>
    </source>
</evidence>
<dbReference type="FunFam" id="3.30.200.20:FF:000035">
    <property type="entry name" value="Serine/threonine protein kinase Stk1"/>
    <property type="match status" value="1"/>
</dbReference>
<dbReference type="FunFam" id="1.10.510.10:FF:000021">
    <property type="entry name" value="Serine/threonine protein kinase"/>
    <property type="match status" value="1"/>
</dbReference>
<proteinExistence type="predicted"/>
<dbReference type="OrthoDB" id="6111975at2"/>
<dbReference type="InterPro" id="IPR008271">
    <property type="entry name" value="Ser/Thr_kinase_AS"/>
</dbReference>
<dbReference type="InterPro" id="IPR011009">
    <property type="entry name" value="Kinase-like_dom_sf"/>
</dbReference>
<gene>
    <name evidence="13" type="primary">pknB_28</name>
    <name evidence="13" type="ORF">Pla52n_34930</name>
</gene>
<feature type="transmembrane region" description="Helical" evidence="11">
    <location>
        <begin position="334"/>
        <end position="352"/>
    </location>
</feature>
<evidence type="ECO:0000256" key="1">
    <source>
        <dbReference type="ARBA" id="ARBA00012513"/>
    </source>
</evidence>
<keyword evidence="4 9" id="KW-0547">Nucleotide-binding</keyword>
<keyword evidence="14" id="KW-1185">Reference proteome</keyword>
<comment type="catalytic activity">
    <reaction evidence="7">
        <text>L-threonyl-[protein] + ATP = O-phospho-L-threonyl-[protein] + ADP + H(+)</text>
        <dbReference type="Rhea" id="RHEA:46608"/>
        <dbReference type="Rhea" id="RHEA-COMP:11060"/>
        <dbReference type="Rhea" id="RHEA-COMP:11605"/>
        <dbReference type="ChEBI" id="CHEBI:15378"/>
        <dbReference type="ChEBI" id="CHEBI:30013"/>
        <dbReference type="ChEBI" id="CHEBI:30616"/>
        <dbReference type="ChEBI" id="CHEBI:61977"/>
        <dbReference type="ChEBI" id="CHEBI:456216"/>
        <dbReference type="EC" id="2.7.11.1"/>
    </reaction>
</comment>
<keyword evidence="11" id="KW-0472">Membrane</keyword>
<dbReference type="CDD" id="cd14014">
    <property type="entry name" value="STKc_PknB_like"/>
    <property type="match status" value="1"/>
</dbReference>
<evidence type="ECO:0000259" key="12">
    <source>
        <dbReference type="PROSITE" id="PS50011"/>
    </source>
</evidence>
<dbReference type="RefSeq" id="WP_146520774.1">
    <property type="nucleotide sequence ID" value="NZ_CP151726.1"/>
</dbReference>
<evidence type="ECO:0000313" key="14">
    <source>
        <dbReference type="Proteomes" id="UP000320176"/>
    </source>
</evidence>
<evidence type="ECO:0000256" key="3">
    <source>
        <dbReference type="ARBA" id="ARBA00022679"/>
    </source>
</evidence>
<feature type="region of interest" description="Disordered" evidence="10">
    <location>
        <begin position="1"/>
        <end position="21"/>
    </location>
</feature>
<dbReference type="PANTHER" id="PTHR43289">
    <property type="entry name" value="MITOGEN-ACTIVATED PROTEIN KINASE KINASE KINASE 20-RELATED"/>
    <property type="match status" value="1"/>
</dbReference>
<keyword evidence="2" id="KW-0723">Serine/threonine-protein kinase</keyword>
<dbReference type="EMBL" id="SJPN01000004">
    <property type="protein sequence ID" value="TWU02443.1"/>
    <property type="molecule type" value="Genomic_DNA"/>
</dbReference>
<keyword evidence="11" id="KW-1133">Transmembrane helix</keyword>
<keyword evidence="6 9" id="KW-0067">ATP-binding</keyword>
<dbReference type="GO" id="GO:0004674">
    <property type="term" value="F:protein serine/threonine kinase activity"/>
    <property type="evidence" value="ECO:0007669"/>
    <property type="project" value="UniProtKB-KW"/>
</dbReference>
<comment type="caution">
    <text evidence="13">The sequence shown here is derived from an EMBL/GenBank/DDBJ whole genome shotgun (WGS) entry which is preliminary data.</text>
</comment>
<keyword evidence="5 13" id="KW-0418">Kinase</keyword>
<reference evidence="13 14" key="1">
    <citation type="submission" date="2019-02" db="EMBL/GenBank/DDBJ databases">
        <title>Deep-cultivation of Planctomycetes and their phenomic and genomic characterization uncovers novel biology.</title>
        <authorList>
            <person name="Wiegand S."/>
            <person name="Jogler M."/>
            <person name="Boedeker C."/>
            <person name="Pinto D."/>
            <person name="Vollmers J."/>
            <person name="Rivas-Marin E."/>
            <person name="Kohn T."/>
            <person name="Peeters S.H."/>
            <person name="Heuer A."/>
            <person name="Rast P."/>
            <person name="Oberbeckmann S."/>
            <person name="Bunk B."/>
            <person name="Jeske O."/>
            <person name="Meyerdierks A."/>
            <person name="Storesund J.E."/>
            <person name="Kallscheuer N."/>
            <person name="Luecker S."/>
            <person name="Lage O.M."/>
            <person name="Pohl T."/>
            <person name="Merkel B.J."/>
            <person name="Hornburger P."/>
            <person name="Mueller R.-W."/>
            <person name="Bruemmer F."/>
            <person name="Labrenz M."/>
            <person name="Spormann A.M."/>
            <person name="Op Den Camp H."/>
            <person name="Overmann J."/>
            <person name="Amann R."/>
            <person name="Jetten M.S.M."/>
            <person name="Mascher T."/>
            <person name="Medema M.H."/>
            <person name="Devos D.P."/>
            <person name="Kaster A.-K."/>
            <person name="Ovreas L."/>
            <person name="Rohde M."/>
            <person name="Galperin M.Y."/>
            <person name="Jogler C."/>
        </authorList>
    </citation>
    <scope>NUCLEOTIDE SEQUENCE [LARGE SCALE GENOMIC DNA]</scope>
    <source>
        <strain evidence="13 14">Pla52n</strain>
    </source>
</reference>
<dbReference type="Pfam" id="PF00069">
    <property type="entry name" value="Pkinase"/>
    <property type="match status" value="1"/>
</dbReference>